<protein>
    <submittedName>
        <fullName evidence="2">Uncharacterized protein</fullName>
    </submittedName>
</protein>
<comment type="similarity">
    <text evidence="1">Belongs to the UPF0178 family.</text>
</comment>
<sequence>MFVASFTNQMADPVNGIWVYVDPHKESADLYIINHIGENDIVITQDIGLASLVLSKKAYALSPRGKQYEETSINTALDFRYLAAKSRRSGKYEKGPKKFTQKDRETFKSKLNDLLSKFEIRK</sequence>
<gene>
    <name evidence="2" type="ORF">NG54_10520</name>
</gene>
<evidence type="ECO:0000313" key="2">
    <source>
        <dbReference type="EMBL" id="KHD85190.1"/>
    </source>
</evidence>
<reference evidence="2 3" key="1">
    <citation type="submission" date="2014-10" db="EMBL/GenBank/DDBJ databases">
        <title>Draft genome of phytase producing Bacillus ginsengihumi strain M2.11.</title>
        <authorList>
            <person name="Toymentseva A."/>
            <person name="Boulygina E.A."/>
            <person name="Kazakov S.V."/>
            <person name="Kayumov I."/>
            <person name="Suleimanova A.D."/>
            <person name="Mardanova A.M."/>
            <person name="Maria S.N."/>
            <person name="Sergey M.Y."/>
            <person name="Sharipova M.R."/>
        </authorList>
    </citation>
    <scope>NUCLEOTIDE SEQUENCE [LARGE SCALE GENOMIC DNA]</scope>
    <source>
        <strain evidence="2 3">M2.11</strain>
    </source>
</reference>
<dbReference type="InterPro" id="IPR003791">
    <property type="entry name" value="UPF0178"/>
</dbReference>
<dbReference type="AlphaFoldDB" id="A0A0A6VAB8"/>
<comment type="caution">
    <text evidence="2">The sequence shown here is derived from an EMBL/GenBank/DDBJ whole genome shotgun (WGS) entry which is preliminary data.</text>
</comment>
<evidence type="ECO:0000313" key="3">
    <source>
        <dbReference type="Proteomes" id="UP000030588"/>
    </source>
</evidence>
<dbReference type="EMBL" id="JRUN01000029">
    <property type="protein sequence ID" value="KHD85190.1"/>
    <property type="molecule type" value="Genomic_DNA"/>
</dbReference>
<dbReference type="Pfam" id="PF02639">
    <property type="entry name" value="DUF188"/>
    <property type="match status" value="1"/>
</dbReference>
<dbReference type="PANTHER" id="PTHR35146">
    <property type="entry name" value="UPF0178 PROTEIN YAII"/>
    <property type="match status" value="1"/>
</dbReference>
<dbReference type="Proteomes" id="UP000030588">
    <property type="component" value="Unassembled WGS sequence"/>
</dbReference>
<organism evidence="2 3">
    <name type="scientific">Heyndrickxia ginsengihumi</name>
    <dbReference type="NCBI Taxonomy" id="363870"/>
    <lineage>
        <taxon>Bacteria</taxon>
        <taxon>Bacillati</taxon>
        <taxon>Bacillota</taxon>
        <taxon>Bacilli</taxon>
        <taxon>Bacillales</taxon>
        <taxon>Bacillaceae</taxon>
        <taxon>Heyndrickxia</taxon>
    </lineage>
</organism>
<dbReference type="PANTHER" id="PTHR35146:SF1">
    <property type="entry name" value="UPF0178 PROTEIN YAII"/>
    <property type="match status" value="1"/>
</dbReference>
<evidence type="ECO:0000256" key="1">
    <source>
        <dbReference type="ARBA" id="ARBA00008522"/>
    </source>
</evidence>
<name>A0A0A6VAB8_9BACI</name>
<accession>A0A0A6VAB8</accession>
<proteinExistence type="inferred from homology"/>
<dbReference type="STRING" id="363870.NG54_10520"/>